<dbReference type="PANTHER" id="PTHR21600">
    <property type="entry name" value="MITOCHONDRIAL RNA PSEUDOURIDINE SYNTHASE"/>
    <property type="match status" value="1"/>
</dbReference>
<name>A0A380H3V1_9STAP</name>
<comment type="similarity">
    <text evidence="2">Belongs to the pseudouridine synthase RluA family.</text>
</comment>
<dbReference type="CDD" id="cd02869">
    <property type="entry name" value="PseudoU_synth_RluA_like"/>
    <property type="match status" value="1"/>
</dbReference>
<evidence type="ECO:0000313" key="6">
    <source>
        <dbReference type="EMBL" id="SUM70433.1"/>
    </source>
</evidence>
<dbReference type="GO" id="GO:0140098">
    <property type="term" value="F:catalytic activity, acting on RNA"/>
    <property type="evidence" value="ECO:0007669"/>
    <property type="project" value="UniProtKB-ARBA"/>
</dbReference>
<comment type="catalytic activity">
    <reaction evidence="1">
        <text>a uridine in RNA = a pseudouridine in RNA</text>
        <dbReference type="Rhea" id="RHEA:48348"/>
        <dbReference type="Rhea" id="RHEA-COMP:12068"/>
        <dbReference type="Rhea" id="RHEA-COMP:12069"/>
        <dbReference type="ChEBI" id="CHEBI:65314"/>
        <dbReference type="ChEBI" id="CHEBI:65315"/>
    </reaction>
</comment>
<evidence type="ECO:0000259" key="5">
    <source>
        <dbReference type="Pfam" id="PF00849"/>
    </source>
</evidence>
<dbReference type="EMBL" id="UHDZ01000001">
    <property type="protein sequence ID" value="SUM70433.1"/>
    <property type="molecule type" value="Genomic_DNA"/>
</dbReference>
<dbReference type="GeneID" id="63936749"/>
<dbReference type="PANTHER" id="PTHR21600:SF87">
    <property type="entry name" value="RNA PSEUDOURIDYLATE SYNTHASE DOMAIN-CONTAINING PROTEIN 1"/>
    <property type="match status" value="1"/>
</dbReference>
<dbReference type="SUPFAM" id="SSF55120">
    <property type="entry name" value="Pseudouridine synthase"/>
    <property type="match status" value="1"/>
</dbReference>
<protein>
    <recommendedName>
        <fullName evidence="3">RNA pseudouridylate synthase</fullName>
    </recommendedName>
    <alternativeName>
        <fullName evidence="4">RNA-uridine isomerase</fullName>
    </alternativeName>
</protein>
<dbReference type="AlphaFoldDB" id="A0A380H3V1"/>
<evidence type="ECO:0000256" key="4">
    <source>
        <dbReference type="ARBA" id="ARBA00033164"/>
    </source>
</evidence>
<sequence>MKFTIPEQYHQYTLSEIFQELKLPKKDLHNLNMSKDILINNQQAKLTDKVTTGDNVELPTPIEKSNYLSSYRYAQMHYEDDDLAIVMKPKGVKTHPNDLKESNTLMNHVIYTVNSDYVEPIHRLDQETIGLLIVAKNPIMKKILDRMLEGNEITRIYKANVKALLPIKPQTIDMPICKDKFHPNKRRISNTGQRAITHILNSQMIKEGVCQLDIKLDTGRTHQIRVHLAEIGHPVIGDLLYGDSTLRQLELNSYKIEFIHPLTKETISISLDDN</sequence>
<accession>A0A380H3V1</accession>
<evidence type="ECO:0000313" key="7">
    <source>
        <dbReference type="Proteomes" id="UP000255425"/>
    </source>
</evidence>
<dbReference type="GO" id="GO:0003723">
    <property type="term" value="F:RNA binding"/>
    <property type="evidence" value="ECO:0007669"/>
    <property type="project" value="InterPro"/>
</dbReference>
<reference evidence="6 7" key="1">
    <citation type="submission" date="2018-06" db="EMBL/GenBank/DDBJ databases">
        <authorList>
            <consortium name="Pathogen Informatics"/>
            <person name="Doyle S."/>
        </authorList>
    </citation>
    <scope>NUCLEOTIDE SEQUENCE [LARGE SCALE GENOMIC DNA]</scope>
    <source>
        <strain evidence="6 7">NCTC11807</strain>
    </source>
</reference>
<proteinExistence type="inferred from homology"/>
<dbReference type="Pfam" id="PF00849">
    <property type="entry name" value="PseudoU_synth_2"/>
    <property type="match status" value="1"/>
</dbReference>
<dbReference type="GO" id="GO:0009982">
    <property type="term" value="F:pseudouridine synthase activity"/>
    <property type="evidence" value="ECO:0007669"/>
    <property type="project" value="InterPro"/>
</dbReference>
<dbReference type="RefSeq" id="WP_115313058.1">
    <property type="nucleotide sequence ID" value="NZ_CP066042.1"/>
</dbReference>
<feature type="domain" description="Pseudouridine synthase RsuA/RluA-like" evidence="5">
    <location>
        <begin position="83"/>
        <end position="229"/>
    </location>
</feature>
<dbReference type="InterPro" id="IPR020103">
    <property type="entry name" value="PsdUridine_synth_cat_dom_sf"/>
</dbReference>
<dbReference type="Proteomes" id="UP000255425">
    <property type="component" value="Unassembled WGS sequence"/>
</dbReference>
<dbReference type="InterPro" id="IPR050188">
    <property type="entry name" value="RluA_PseudoU_synthase"/>
</dbReference>
<evidence type="ECO:0000256" key="1">
    <source>
        <dbReference type="ARBA" id="ARBA00000073"/>
    </source>
</evidence>
<keyword evidence="6" id="KW-0413">Isomerase</keyword>
<evidence type="ECO:0000256" key="3">
    <source>
        <dbReference type="ARBA" id="ARBA00031870"/>
    </source>
</evidence>
<gene>
    <name evidence="6" type="primary">rluD_1</name>
    <name evidence="6" type="ORF">NCTC11807_01195</name>
</gene>
<dbReference type="InterPro" id="IPR006145">
    <property type="entry name" value="PsdUridine_synth_RsuA/RluA"/>
</dbReference>
<evidence type="ECO:0000256" key="2">
    <source>
        <dbReference type="ARBA" id="ARBA00010876"/>
    </source>
</evidence>
<keyword evidence="7" id="KW-1185">Reference proteome</keyword>
<dbReference type="Gene3D" id="3.30.2350.10">
    <property type="entry name" value="Pseudouridine synthase"/>
    <property type="match status" value="1"/>
</dbReference>
<dbReference type="GO" id="GO:0000455">
    <property type="term" value="P:enzyme-directed rRNA pseudouridine synthesis"/>
    <property type="evidence" value="ECO:0007669"/>
    <property type="project" value="TreeGrafter"/>
</dbReference>
<organism evidence="6 7">
    <name type="scientific">Staphylococcus saccharolyticus</name>
    <dbReference type="NCBI Taxonomy" id="33028"/>
    <lineage>
        <taxon>Bacteria</taxon>
        <taxon>Bacillati</taxon>
        <taxon>Bacillota</taxon>
        <taxon>Bacilli</taxon>
        <taxon>Bacillales</taxon>
        <taxon>Staphylococcaceae</taxon>
        <taxon>Staphylococcus</taxon>
    </lineage>
</organism>